<keyword evidence="1" id="KW-1185">Reference proteome</keyword>
<evidence type="ECO:0000313" key="1">
    <source>
        <dbReference type="Proteomes" id="UP000095281"/>
    </source>
</evidence>
<evidence type="ECO:0000313" key="2">
    <source>
        <dbReference type="WBParaSite" id="MhA1_Contig1875.frz3.gene2"/>
    </source>
</evidence>
<dbReference type="Proteomes" id="UP000095281">
    <property type="component" value="Unplaced"/>
</dbReference>
<protein>
    <submittedName>
        <fullName evidence="2">Uncharacterized protein</fullName>
    </submittedName>
</protein>
<organism evidence="1 2">
    <name type="scientific">Meloidogyne hapla</name>
    <name type="common">Root-knot nematode worm</name>
    <dbReference type="NCBI Taxonomy" id="6305"/>
    <lineage>
        <taxon>Eukaryota</taxon>
        <taxon>Metazoa</taxon>
        <taxon>Ecdysozoa</taxon>
        <taxon>Nematoda</taxon>
        <taxon>Chromadorea</taxon>
        <taxon>Rhabditida</taxon>
        <taxon>Tylenchina</taxon>
        <taxon>Tylenchomorpha</taxon>
        <taxon>Tylenchoidea</taxon>
        <taxon>Meloidogynidae</taxon>
        <taxon>Meloidogyninae</taxon>
        <taxon>Meloidogyne</taxon>
    </lineage>
</organism>
<sequence length="136" mass="15185">MLYLKSCILFSEENNENGNVGNGNVGEENVPGNGNVEANIPAPVNGEDVEDELPNATPYERDLFSLHEELADHMIVLKFRVTRIENIVSSAIIINNLQNVVAQAAPVSYSTHTNFYYCRTAPPLSYMRAYPFCLYI</sequence>
<name>A0A1I8BD06_MELHA</name>
<proteinExistence type="predicted"/>
<accession>A0A1I8BD06</accession>
<dbReference type="AlphaFoldDB" id="A0A1I8BD06"/>
<reference evidence="2" key="1">
    <citation type="submission" date="2016-11" db="UniProtKB">
        <authorList>
            <consortium name="WormBaseParasite"/>
        </authorList>
    </citation>
    <scope>IDENTIFICATION</scope>
</reference>
<dbReference type="WBParaSite" id="MhA1_Contig1875.frz3.gene2">
    <property type="protein sequence ID" value="MhA1_Contig1875.frz3.gene2"/>
    <property type="gene ID" value="MhA1_Contig1875.frz3.gene2"/>
</dbReference>